<evidence type="ECO:0000313" key="2">
    <source>
        <dbReference type="EMBL" id="SDP81033.1"/>
    </source>
</evidence>
<evidence type="ECO:0000313" key="3">
    <source>
        <dbReference type="Proteomes" id="UP000199691"/>
    </source>
</evidence>
<organism evidence="2 3">
    <name type="scientific">Lentzea jiangxiensis</name>
    <dbReference type="NCBI Taxonomy" id="641025"/>
    <lineage>
        <taxon>Bacteria</taxon>
        <taxon>Bacillati</taxon>
        <taxon>Actinomycetota</taxon>
        <taxon>Actinomycetes</taxon>
        <taxon>Pseudonocardiales</taxon>
        <taxon>Pseudonocardiaceae</taxon>
        <taxon>Lentzea</taxon>
    </lineage>
</organism>
<evidence type="ECO:0000256" key="1">
    <source>
        <dbReference type="SAM" id="MobiDB-lite"/>
    </source>
</evidence>
<name>A0A1H0VRQ5_9PSEU</name>
<feature type="region of interest" description="Disordered" evidence="1">
    <location>
        <begin position="1"/>
        <end position="38"/>
    </location>
</feature>
<protein>
    <submittedName>
        <fullName evidence="2">Uncharacterized protein</fullName>
    </submittedName>
</protein>
<dbReference type="AlphaFoldDB" id="A0A1H0VRQ5"/>
<proteinExistence type="predicted"/>
<dbReference type="Proteomes" id="UP000199691">
    <property type="component" value="Unassembled WGS sequence"/>
</dbReference>
<keyword evidence="3" id="KW-1185">Reference proteome</keyword>
<dbReference type="EMBL" id="FNIX01000015">
    <property type="protein sequence ID" value="SDP81033.1"/>
    <property type="molecule type" value="Genomic_DNA"/>
</dbReference>
<gene>
    <name evidence="2" type="ORF">SAMN05421507_11591</name>
</gene>
<dbReference type="RefSeq" id="WP_143022873.1">
    <property type="nucleotide sequence ID" value="NZ_FNIX01000015.1"/>
</dbReference>
<sequence>MTHHGLMTSGQLHRHDTSLPPQPQTHERGADSIERDGTELLTDLTSMASSAQLAIGSSTWFKIVLSGNPQR</sequence>
<feature type="compositionally biased region" description="Basic and acidic residues" evidence="1">
    <location>
        <begin position="25"/>
        <end position="38"/>
    </location>
</feature>
<accession>A0A1H0VRQ5</accession>
<reference evidence="3" key="1">
    <citation type="submission" date="2016-10" db="EMBL/GenBank/DDBJ databases">
        <authorList>
            <person name="Varghese N."/>
            <person name="Submissions S."/>
        </authorList>
    </citation>
    <scope>NUCLEOTIDE SEQUENCE [LARGE SCALE GENOMIC DNA]</scope>
    <source>
        <strain evidence="3">CGMCC 4.6609</strain>
    </source>
</reference>